<keyword evidence="4" id="KW-0206">Cytoskeleton</keyword>
<feature type="compositionally biased region" description="Basic and acidic residues" evidence="6">
    <location>
        <begin position="629"/>
        <end position="649"/>
    </location>
</feature>
<dbReference type="InterPro" id="IPR006802">
    <property type="entry name" value="Radial_spoke"/>
</dbReference>
<evidence type="ECO:0000256" key="6">
    <source>
        <dbReference type="SAM" id="MobiDB-lite"/>
    </source>
</evidence>
<comment type="subcellular location">
    <subcellularLocation>
        <location evidence="1">Cytoplasm</location>
        <location evidence="1">Cytoskeleton</location>
        <location evidence="1">Cilium axoneme</location>
    </subcellularLocation>
</comment>
<keyword evidence="5" id="KW-0966">Cell projection</keyword>
<comment type="caution">
    <text evidence="7">The sequence shown here is derived from an EMBL/GenBank/DDBJ whole genome shotgun (WGS) entry which is preliminary data.</text>
</comment>
<feature type="compositionally biased region" description="Low complexity" evidence="6">
    <location>
        <begin position="295"/>
        <end position="310"/>
    </location>
</feature>
<dbReference type="PANTHER" id="PTHR13159:SF0">
    <property type="entry name" value="RADIAL SPOKE HEAD 6 HOMOLOG A"/>
    <property type="match status" value="1"/>
</dbReference>
<feature type="region of interest" description="Disordered" evidence="6">
    <location>
        <begin position="278"/>
        <end position="345"/>
    </location>
</feature>
<feature type="compositionally biased region" description="Acidic residues" evidence="6">
    <location>
        <begin position="650"/>
        <end position="663"/>
    </location>
</feature>
<organism evidence="7 8">
    <name type="scientific">Polyrhizophydium stewartii</name>
    <dbReference type="NCBI Taxonomy" id="2732419"/>
    <lineage>
        <taxon>Eukaryota</taxon>
        <taxon>Fungi</taxon>
        <taxon>Fungi incertae sedis</taxon>
        <taxon>Chytridiomycota</taxon>
        <taxon>Chytridiomycota incertae sedis</taxon>
        <taxon>Chytridiomycetes</taxon>
        <taxon>Rhizophydiales</taxon>
        <taxon>Rhizophydiales incertae sedis</taxon>
        <taxon>Polyrhizophydium</taxon>
    </lineage>
</organism>
<proteinExistence type="predicted"/>
<keyword evidence="2" id="KW-0963">Cytoplasm</keyword>
<evidence type="ECO:0000313" key="7">
    <source>
        <dbReference type="EMBL" id="KAL2917633.1"/>
    </source>
</evidence>
<evidence type="ECO:0000256" key="3">
    <source>
        <dbReference type="ARBA" id="ARBA00023069"/>
    </source>
</evidence>
<name>A0ABR4NDM1_9FUNG</name>
<gene>
    <name evidence="7" type="ORF">HK105_202920</name>
</gene>
<dbReference type="EMBL" id="JADGIZ020000010">
    <property type="protein sequence ID" value="KAL2917633.1"/>
    <property type="molecule type" value="Genomic_DNA"/>
</dbReference>
<dbReference type="CDD" id="cd22963">
    <property type="entry name" value="DD_CrRSP4-like"/>
    <property type="match status" value="1"/>
</dbReference>
<evidence type="ECO:0000256" key="5">
    <source>
        <dbReference type="ARBA" id="ARBA00023273"/>
    </source>
</evidence>
<reference evidence="7 8" key="1">
    <citation type="submission" date="2023-09" db="EMBL/GenBank/DDBJ databases">
        <title>Pangenome analysis of Batrachochytrium dendrobatidis and related Chytrids.</title>
        <authorList>
            <person name="Yacoub M.N."/>
            <person name="Stajich J.E."/>
            <person name="James T.Y."/>
        </authorList>
    </citation>
    <scope>NUCLEOTIDE SEQUENCE [LARGE SCALE GENOMIC DNA]</scope>
    <source>
        <strain evidence="7 8">JEL0888</strain>
    </source>
</reference>
<dbReference type="Pfam" id="PF04712">
    <property type="entry name" value="Radial_spoke"/>
    <property type="match status" value="1"/>
</dbReference>
<feature type="compositionally biased region" description="Polar residues" evidence="6">
    <location>
        <begin position="17"/>
        <end position="30"/>
    </location>
</feature>
<feature type="region of interest" description="Disordered" evidence="6">
    <location>
        <begin position="1"/>
        <end position="59"/>
    </location>
</feature>
<feature type="region of interest" description="Disordered" evidence="6">
    <location>
        <begin position="623"/>
        <end position="663"/>
    </location>
</feature>
<evidence type="ECO:0000256" key="4">
    <source>
        <dbReference type="ARBA" id="ARBA00023212"/>
    </source>
</evidence>
<protein>
    <submittedName>
        <fullName evidence="7">Uncharacterized protein</fullName>
    </submittedName>
</protein>
<evidence type="ECO:0000256" key="1">
    <source>
        <dbReference type="ARBA" id="ARBA00004430"/>
    </source>
</evidence>
<feature type="compositionally biased region" description="Acidic residues" evidence="6">
    <location>
        <begin position="496"/>
        <end position="509"/>
    </location>
</feature>
<evidence type="ECO:0000256" key="2">
    <source>
        <dbReference type="ARBA" id="ARBA00022490"/>
    </source>
</evidence>
<keyword evidence="3" id="KW-0969">Cilium</keyword>
<dbReference type="PANTHER" id="PTHR13159">
    <property type="entry name" value="RADIAL SPOKEHEAD-RELATED"/>
    <property type="match status" value="1"/>
</dbReference>
<feature type="region of interest" description="Disordered" evidence="6">
    <location>
        <begin position="488"/>
        <end position="523"/>
    </location>
</feature>
<evidence type="ECO:0000313" key="8">
    <source>
        <dbReference type="Proteomes" id="UP001527925"/>
    </source>
</evidence>
<sequence>MAEVESSDASGPEMFGQDQTIESLEGQQAQAEMGDMGGYDTAAMPDEMPSQPVAEAEEDTSIHVGRFSRVGPPPPKKEMSHMPEDTEFVLARSFLSSKVGGRSFSLYEHLTSIVGHVLETRSQSALENFETLSADLKRSRFQSDVPGVPTTLREVVIPGPDVELAKKQAVLFKRLSAEEAAEKASSDLGEVPDIMDLAHLWEWAGVSIDWMPLSAAASVLTRTVYQVSFGPEETFLLLLSIKKLIEDKPLKSVRLWGKIFGTHGNYIIVEAELKDGATDEDEATANAVPEDPHAAQEAAEAAAAQAKAAAAGGGSAEDEEGSRRKPMNPEEDETGLPKPKSKTINPLSREVHVGVNRYNYYVCPYAGADWVRLPDVIPEKLQAARRIHKYFTGNLSTRIVSYPAFDGTEAQYLRAQIARITAATVLSPNGYYMVDNDDGESEESNAGASIIVNPEFEGFANDQLLNLANWVHHMPYILPQGRVTWENPAARGENADGGDDEDRDDDEGSESNGAEAVEPETGPTLLSVISADEDHGDIPSWTARLCSPLSPSKYSPVMLRSTRWPGAAVVSYNDKFANIYVGFGLKDLGSPVQRFVPPRLPEIQREYATGEGAEGNAELLLEQLDPTIEQEKAFEDEKKAKEAEGKEGGEDAEDAGDEEAEED</sequence>
<dbReference type="Proteomes" id="UP001527925">
    <property type="component" value="Unassembled WGS sequence"/>
</dbReference>
<keyword evidence="8" id="KW-1185">Reference proteome</keyword>
<accession>A0ABR4NDM1</accession>